<dbReference type="Proteomes" id="UP001589833">
    <property type="component" value="Unassembled WGS sequence"/>
</dbReference>
<keyword evidence="1" id="KW-0446">Lipid-binding</keyword>
<dbReference type="InterPro" id="IPR043168">
    <property type="entry name" value="DegV_C"/>
</dbReference>
<dbReference type="Gene3D" id="3.30.1180.10">
    <property type="match status" value="1"/>
</dbReference>
<dbReference type="InterPro" id="IPR050270">
    <property type="entry name" value="DegV_domain_contain"/>
</dbReference>
<dbReference type="PANTHER" id="PTHR33434">
    <property type="entry name" value="DEGV DOMAIN-CONTAINING PROTEIN DR_1986-RELATED"/>
    <property type="match status" value="1"/>
</dbReference>
<dbReference type="SUPFAM" id="SSF82549">
    <property type="entry name" value="DAK1/DegV-like"/>
    <property type="match status" value="1"/>
</dbReference>
<evidence type="ECO:0000313" key="3">
    <source>
        <dbReference type="Proteomes" id="UP001589833"/>
    </source>
</evidence>
<keyword evidence="3" id="KW-1185">Reference proteome</keyword>
<evidence type="ECO:0000256" key="1">
    <source>
        <dbReference type="ARBA" id="ARBA00023121"/>
    </source>
</evidence>
<sequence>MNKKVAIVTDSTAYIPVEIRKDLQIEMVPLNVIFGEESFQEELDLTTDQFYKKMETAEELPKTSQPAIGQFVELFEQLAKKGYEQVVTIHLSSQISGTYQSALSAGDMVEGIEVFGFDTEVSCAPQAYYVLEAARSAEAGADANEILEKLAFMKKTAKAYFMVDNLNHLHRGGRLSGAQLVVGSLLKIKPILHFEEGSIVPFEKVRTEKKALARLLELLEQDVSQGGNYYATVIHANRLDGAEQLAQTINERFPHVEVDISYFGPVIGTHLGAGSLGLSWQKQYT</sequence>
<dbReference type="PANTHER" id="PTHR33434:SF2">
    <property type="entry name" value="FATTY ACID-BINDING PROTEIN TM_1468"/>
    <property type="match status" value="1"/>
</dbReference>
<comment type="caution">
    <text evidence="2">The sequence shown here is derived from an EMBL/GenBank/DDBJ whole genome shotgun (WGS) entry which is preliminary data.</text>
</comment>
<protein>
    <submittedName>
        <fullName evidence="2">DegV family protein</fullName>
    </submittedName>
</protein>
<organism evidence="2 3">
    <name type="scientific">Halalkalibacter alkalisediminis</name>
    <dbReference type="NCBI Taxonomy" id="935616"/>
    <lineage>
        <taxon>Bacteria</taxon>
        <taxon>Bacillati</taxon>
        <taxon>Bacillota</taxon>
        <taxon>Bacilli</taxon>
        <taxon>Bacillales</taxon>
        <taxon>Bacillaceae</taxon>
        <taxon>Halalkalibacter</taxon>
    </lineage>
</organism>
<dbReference type="EMBL" id="JBHLTR010000013">
    <property type="protein sequence ID" value="MFC0559278.1"/>
    <property type="molecule type" value="Genomic_DNA"/>
</dbReference>
<evidence type="ECO:0000313" key="2">
    <source>
        <dbReference type="EMBL" id="MFC0559278.1"/>
    </source>
</evidence>
<dbReference type="NCBIfam" id="TIGR00762">
    <property type="entry name" value="DegV"/>
    <property type="match status" value="1"/>
</dbReference>
<accession>A0ABV6NGN6</accession>
<reference evidence="2 3" key="1">
    <citation type="submission" date="2024-09" db="EMBL/GenBank/DDBJ databases">
        <authorList>
            <person name="Sun Q."/>
            <person name="Mori K."/>
        </authorList>
    </citation>
    <scope>NUCLEOTIDE SEQUENCE [LARGE SCALE GENOMIC DNA]</scope>
    <source>
        <strain evidence="2 3">NCAIM B.02301</strain>
    </source>
</reference>
<proteinExistence type="predicted"/>
<dbReference type="Pfam" id="PF02645">
    <property type="entry name" value="DegV"/>
    <property type="match status" value="1"/>
</dbReference>
<dbReference type="PROSITE" id="PS51482">
    <property type="entry name" value="DEGV"/>
    <property type="match status" value="1"/>
</dbReference>
<name>A0ABV6NGN6_9BACI</name>
<dbReference type="RefSeq" id="WP_273841936.1">
    <property type="nucleotide sequence ID" value="NZ_JAQQWT010000004.1"/>
</dbReference>
<dbReference type="InterPro" id="IPR003797">
    <property type="entry name" value="DegV"/>
</dbReference>
<dbReference type="Gene3D" id="3.40.50.10170">
    <property type="match status" value="1"/>
</dbReference>
<gene>
    <name evidence="2" type="ORF">ACFFH4_09490</name>
</gene>